<dbReference type="PROSITE" id="PS51078">
    <property type="entry name" value="ICLR_ED"/>
    <property type="match status" value="1"/>
</dbReference>
<keyword evidence="3" id="KW-0804">Transcription</keyword>
<evidence type="ECO:0000313" key="7">
    <source>
        <dbReference type="Proteomes" id="UP000027337"/>
    </source>
</evidence>
<dbReference type="RefSeq" id="WP_037905948.1">
    <property type="nucleotide sequence ID" value="NZ_CP068998.1"/>
</dbReference>
<dbReference type="PROSITE" id="PS51077">
    <property type="entry name" value="HTH_ICLR"/>
    <property type="match status" value="1"/>
</dbReference>
<dbReference type="AlphaFoldDB" id="A0A061SWX2"/>
<dbReference type="eggNOG" id="COG1414">
    <property type="taxonomic scope" value="Bacteria"/>
</dbReference>
<gene>
    <name evidence="6" type="ORF">PM02_05245</name>
</gene>
<feature type="domain" description="IclR-ED" evidence="5">
    <location>
        <begin position="71"/>
        <end position="254"/>
    </location>
</feature>
<dbReference type="SMART" id="SM00346">
    <property type="entry name" value="HTH_ICLR"/>
    <property type="match status" value="1"/>
</dbReference>
<evidence type="ECO:0000313" key="6">
    <source>
        <dbReference type="EMBL" id="KAJ04230.1"/>
    </source>
</evidence>
<protein>
    <submittedName>
        <fullName evidence="6">IclR family transcriptional regulator</fullName>
    </submittedName>
</protein>
<dbReference type="PANTHER" id="PTHR30136">
    <property type="entry name" value="HELIX-TURN-HELIX TRANSCRIPTIONAL REGULATOR, ICLR FAMILY"/>
    <property type="match status" value="1"/>
</dbReference>
<dbReference type="Pfam" id="PF01614">
    <property type="entry name" value="IclR_C"/>
    <property type="match status" value="1"/>
</dbReference>
<dbReference type="SUPFAM" id="SSF46785">
    <property type="entry name" value="Winged helix' DNA-binding domain"/>
    <property type="match status" value="1"/>
</dbReference>
<dbReference type="Proteomes" id="UP000027337">
    <property type="component" value="Unassembled WGS sequence"/>
</dbReference>
<dbReference type="PANTHER" id="PTHR30136:SF35">
    <property type="entry name" value="HTH-TYPE TRANSCRIPTIONAL REGULATOR RV1719"/>
    <property type="match status" value="1"/>
</dbReference>
<comment type="caution">
    <text evidence="6">The sequence shown here is derived from an EMBL/GenBank/DDBJ whole genome shotgun (WGS) entry which is preliminary data.</text>
</comment>
<evidence type="ECO:0000256" key="1">
    <source>
        <dbReference type="ARBA" id="ARBA00023015"/>
    </source>
</evidence>
<dbReference type="Pfam" id="PF09339">
    <property type="entry name" value="HTH_IclR"/>
    <property type="match status" value="1"/>
</dbReference>
<sequence length="259" mass="28209">MNKPVQNDGTVGKALEILDMVAEIGRPVRFSELLAQSVHPKATLYRFLQTLTNQHMLSYDPEDGTYSLGLRLMRLAHTAWKNASLAPIARPFVEELAALVGETVHLAQIDNGQVLFVDKLEATDRFETLAEAGKVAPAYCTGVGKAMLAFMAPKRLQLALHQQAYFQYTPATHCTAESLAIELEAIREAGIAFDRQEHEQGIISIAAPILTTNGRVIGALSIATSTTRHTLEGLDAFRAPLLQAAENIGAEATSWQFPS</sequence>
<name>A0A061SWX2_9RHOB</name>
<dbReference type="SUPFAM" id="SSF55781">
    <property type="entry name" value="GAF domain-like"/>
    <property type="match status" value="1"/>
</dbReference>
<dbReference type="EMBL" id="JEMU01000003">
    <property type="protein sequence ID" value="KAJ04230.1"/>
    <property type="molecule type" value="Genomic_DNA"/>
</dbReference>
<reference evidence="6 7" key="1">
    <citation type="journal article" date="2014" name="Genome Announc.">
        <title>Draft Genome Sequences of Two Isolates of the Roseobacter Group, Sulfitobacter sp. Strains 3SOLIMAR09 and 1FIGIMAR09, from Harbors of Mallorca Island (Mediterranean Sea).</title>
        <authorList>
            <person name="Mas-Llado M."/>
            <person name="Pina-Villalonga J.M."/>
            <person name="Brunet-Galmes I."/>
            <person name="Nogales B."/>
            <person name="Bosch R."/>
        </authorList>
    </citation>
    <scope>NUCLEOTIDE SEQUENCE [LARGE SCALE GENOMIC DNA]</scope>
    <source>
        <strain evidence="6 7">1FIGIMAR09</strain>
    </source>
</reference>
<dbReference type="InterPro" id="IPR014757">
    <property type="entry name" value="Tscrpt_reg_IclR_C"/>
</dbReference>
<proteinExistence type="predicted"/>
<accession>A0A061SWX2</accession>
<evidence type="ECO:0000259" key="5">
    <source>
        <dbReference type="PROSITE" id="PS51078"/>
    </source>
</evidence>
<dbReference type="InterPro" id="IPR005471">
    <property type="entry name" value="Tscrpt_reg_IclR_N"/>
</dbReference>
<evidence type="ECO:0000256" key="3">
    <source>
        <dbReference type="ARBA" id="ARBA00023163"/>
    </source>
</evidence>
<keyword evidence="1" id="KW-0805">Transcription regulation</keyword>
<dbReference type="GO" id="GO:0045892">
    <property type="term" value="P:negative regulation of DNA-templated transcription"/>
    <property type="evidence" value="ECO:0007669"/>
    <property type="project" value="TreeGrafter"/>
</dbReference>
<dbReference type="Gene3D" id="3.30.450.40">
    <property type="match status" value="1"/>
</dbReference>
<dbReference type="STRING" id="83219.PM02_05245"/>
<evidence type="ECO:0000259" key="4">
    <source>
        <dbReference type="PROSITE" id="PS51077"/>
    </source>
</evidence>
<dbReference type="InterPro" id="IPR036390">
    <property type="entry name" value="WH_DNA-bd_sf"/>
</dbReference>
<dbReference type="GO" id="GO:0003677">
    <property type="term" value="F:DNA binding"/>
    <property type="evidence" value="ECO:0007669"/>
    <property type="project" value="UniProtKB-KW"/>
</dbReference>
<dbReference type="Gene3D" id="1.10.10.10">
    <property type="entry name" value="Winged helix-like DNA-binding domain superfamily/Winged helix DNA-binding domain"/>
    <property type="match status" value="1"/>
</dbReference>
<keyword evidence="7" id="KW-1185">Reference proteome</keyword>
<dbReference type="GeneID" id="72440041"/>
<dbReference type="InterPro" id="IPR029016">
    <property type="entry name" value="GAF-like_dom_sf"/>
</dbReference>
<keyword evidence="2" id="KW-0238">DNA-binding</keyword>
<feature type="domain" description="HTH iclR-type" evidence="4">
    <location>
        <begin position="8"/>
        <end position="70"/>
    </location>
</feature>
<dbReference type="InterPro" id="IPR050707">
    <property type="entry name" value="HTH_MetabolicPath_Reg"/>
</dbReference>
<evidence type="ECO:0000256" key="2">
    <source>
        <dbReference type="ARBA" id="ARBA00023125"/>
    </source>
</evidence>
<dbReference type="GO" id="GO:0003700">
    <property type="term" value="F:DNA-binding transcription factor activity"/>
    <property type="evidence" value="ECO:0007669"/>
    <property type="project" value="TreeGrafter"/>
</dbReference>
<organism evidence="6 7">
    <name type="scientific">Sulfitobacter mediterraneus</name>
    <dbReference type="NCBI Taxonomy" id="83219"/>
    <lineage>
        <taxon>Bacteria</taxon>
        <taxon>Pseudomonadati</taxon>
        <taxon>Pseudomonadota</taxon>
        <taxon>Alphaproteobacteria</taxon>
        <taxon>Rhodobacterales</taxon>
        <taxon>Roseobacteraceae</taxon>
        <taxon>Sulfitobacter</taxon>
    </lineage>
</organism>
<dbReference type="InterPro" id="IPR036388">
    <property type="entry name" value="WH-like_DNA-bd_sf"/>
</dbReference>